<dbReference type="SUPFAM" id="SSF51069">
    <property type="entry name" value="Carbonic anhydrase"/>
    <property type="match status" value="1"/>
</dbReference>
<evidence type="ECO:0000313" key="5">
    <source>
        <dbReference type="EMBL" id="TSL04285.1"/>
    </source>
</evidence>
<dbReference type="PROSITE" id="PS51144">
    <property type="entry name" value="ALPHA_CA_2"/>
    <property type="match status" value="1"/>
</dbReference>
<dbReference type="GO" id="GO:0005886">
    <property type="term" value="C:plasma membrane"/>
    <property type="evidence" value="ECO:0007669"/>
    <property type="project" value="TreeGrafter"/>
</dbReference>
<evidence type="ECO:0000313" key="6">
    <source>
        <dbReference type="Proteomes" id="UP000319801"/>
    </source>
</evidence>
<feature type="chain" id="PRO_5021822476" evidence="3">
    <location>
        <begin position="19"/>
        <end position="261"/>
    </location>
</feature>
<dbReference type="SMART" id="SM01057">
    <property type="entry name" value="Carb_anhydrase"/>
    <property type="match status" value="1"/>
</dbReference>
<accession>A0A556TX29</accession>
<dbReference type="PANTHER" id="PTHR18952">
    <property type="entry name" value="CARBONIC ANHYDRASE"/>
    <property type="match status" value="1"/>
</dbReference>
<dbReference type="Gene3D" id="3.10.200.10">
    <property type="entry name" value="Alpha carbonic anhydrase"/>
    <property type="match status" value="2"/>
</dbReference>
<sequence length="261" mass="29468">MWFALLVSCCLLAPCVHSEPSEWAKDFPACGGQKQSPINIVTHKTRLEPCLTPIVFEGYTQTLNVTVQNTGNTAVFELPPSLRIRGGDLPDTYNAVQLHLHWGMDDEPGSEHTLDGEQYAMELSTEENQKFNQVIQALGRIPYNGNTSIVPEFRLTDILPSLEKLSSYYRYSGSLTTPGCNEGIIWTVFKKSSFISQQQLMNVTKQMRFETGKPMIKNFRPVQKLNERTVYKSTAVFLMSSGPVFLCLCLFCMFVLTENIF</sequence>
<comment type="caution">
    <text evidence="5">The sequence shown here is derived from an EMBL/GenBank/DDBJ whole genome shotgun (WGS) entry which is preliminary data.</text>
</comment>
<dbReference type="Pfam" id="PF00194">
    <property type="entry name" value="Carb_anhydrase"/>
    <property type="match status" value="2"/>
</dbReference>
<dbReference type="OrthoDB" id="429145at2759"/>
<keyword evidence="2" id="KW-0812">Transmembrane</keyword>
<evidence type="ECO:0000259" key="4">
    <source>
        <dbReference type="PROSITE" id="PS51144"/>
    </source>
</evidence>
<dbReference type="EMBL" id="VCAZ01000025">
    <property type="protein sequence ID" value="TSL04285.1"/>
    <property type="molecule type" value="Genomic_DNA"/>
</dbReference>
<dbReference type="InterPro" id="IPR036398">
    <property type="entry name" value="CA_dom_sf"/>
</dbReference>
<dbReference type="AlphaFoldDB" id="A0A556TX29"/>
<evidence type="ECO:0000256" key="2">
    <source>
        <dbReference type="SAM" id="Phobius"/>
    </source>
</evidence>
<comment type="similarity">
    <text evidence="1">Belongs to the alpha-carbonic anhydrase family.</text>
</comment>
<name>A0A556TX29_BAGYA</name>
<dbReference type="PANTHER" id="PTHR18952:SF202">
    <property type="entry name" value="CARBONIC ANHYDRASE"/>
    <property type="match status" value="1"/>
</dbReference>
<keyword evidence="2" id="KW-1133">Transmembrane helix</keyword>
<evidence type="ECO:0000256" key="1">
    <source>
        <dbReference type="ARBA" id="ARBA00010718"/>
    </source>
</evidence>
<feature type="signal peptide" evidence="3">
    <location>
        <begin position="1"/>
        <end position="18"/>
    </location>
</feature>
<feature type="domain" description="Alpha-carbonic anhydrase" evidence="4">
    <location>
        <begin position="13"/>
        <end position="234"/>
    </location>
</feature>
<dbReference type="InterPro" id="IPR001148">
    <property type="entry name" value="CA_dom"/>
</dbReference>
<dbReference type="InterPro" id="IPR023561">
    <property type="entry name" value="Carbonic_anhydrase_a-class"/>
</dbReference>
<proteinExistence type="inferred from homology"/>
<keyword evidence="3" id="KW-0732">Signal</keyword>
<dbReference type="GO" id="GO:0008270">
    <property type="term" value="F:zinc ion binding"/>
    <property type="evidence" value="ECO:0007669"/>
    <property type="project" value="InterPro"/>
</dbReference>
<feature type="transmembrane region" description="Helical" evidence="2">
    <location>
        <begin position="235"/>
        <end position="256"/>
    </location>
</feature>
<evidence type="ECO:0000256" key="3">
    <source>
        <dbReference type="SAM" id="SignalP"/>
    </source>
</evidence>
<dbReference type="GO" id="GO:0004089">
    <property type="term" value="F:carbonate dehydratase activity"/>
    <property type="evidence" value="ECO:0007669"/>
    <property type="project" value="InterPro"/>
</dbReference>
<keyword evidence="6" id="KW-1185">Reference proteome</keyword>
<gene>
    <name evidence="5" type="ORF">Baya_3965</name>
</gene>
<protein>
    <submittedName>
        <fullName evidence="5">Carbonic anhydrase 4</fullName>
    </submittedName>
</protein>
<reference evidence="5 6" key="1">
    <citation type="journal article" date="2019" name="Genome Biol. Evol.">
        <title>Whole-Genome Sequencing of the Giant Devil Catfish, Bagarius yarrelli.</title>
        <authorList>
            <person name="Jiang W."/>
            <person name="Lv Y."/>
            <person name="Cheng L."/>
            <person name="Yang K."/>
            <person name="Chao B."/>
            <person name="Wang X."/>
            <person name="Li Y."/>
            <person name="Pan X."/>
            <person name="You X."/>
            <person name="Zhang Y."/>
            <person name="Yang J."/>
            <person name="Li J."/>
            <person name="Zhang X."/>
            <person name="Liu S."/>
            <person name="Sun C."/>
            <person name="Yang J."/>
            <person name="Shi Q."/>
        </authorList>
    </citation>
    <scope>NUCLEOTIDE SEQUENCE [LARGE SCALE GENOMIC DNA]</scope>
    <source>
        <strain evidence="5">JWS20170419001</strain>
        <tissue evidence="5">Muscle</tissue>
    </source>
</reference>
<dbReference type="Proteomes" id="UP000319801">
    <property type="component" value="Unassembled WGS sequence"/>
</dbReference>
<keyword evidence="2" id="KW-0472">Membrane</keyword>
<organism evidence="5 6">
    <name type="scientific">Bagarius yarrelli</name>
    <name type="common">Goonch</name>
    <name type="synonym">Bagrus yarrelli</name>
    <dbReference type="NCBI Taxonomy" id="175774"/>
    <lineage>
        <taxon>Eukaryota</taxon>
        <taxon>Metazoa</taxon>
        <taxon>Chordata</taxon>
        <taxon>Craniata</taxon>
        <taxon>Vertebrata</taxon>
        <taxon>Euteleostomi</taxon>
        <taxon>Actinopterygii</taxon>
        <taxon>Neopterygii</taxon>
        <taxon>Teleostei</taxon>
        <taxon>Ostariophysi</taxon>
        <taxon>Siluriformes</taxon>
        <taxon>Sisoridae</taxon>
        <taxon>Sisorinae</taxon>
        <taxon>Bagarius</taxon>
    </lineage>
</organism>